<evidence type="ECO:0000313" key="9">
    <source>
        <dbReference type="EMBL" id="MEQ2578169.1"/>
    </source>
</evidence>
<keyword evidence="6" id="KW-0418">Kinase</keyword>
<evidence type="ECO:0000256" key="5">
    <source>
        <dbReference type="ARBA" id="ARBA00022683"/>
    </source>
</evidence>
<evidence type="ECO:0000256" key="7">
    <source>
        <dbReference type="PROSITE-ProRule" id="PRU00423"/>
    </source>
</evidence>
<evidence type="ECO:0000256" key="3">
    <source>
        <dbReference type="ARBA" id="ARBA00022597"/>
    </source>
</evidence>
<sequence>MKLVLVCYSGSSASILRDRMLAWARANLLDVEIIVSSLAGLDEDKEDADIVLVGPQVRCALASVRERVPERIPVMAVDTRDYGMAKGDRVMQAALDEIRQYKEHKIHME</sequence>
<comment type="caution">
    <text evidence="9">The sequence shown here is derived from an EMBL/GenBank/DDBJ whole genome shotgun (WGS) entry which is preliminary data.</text>
</comment>
<accession>A0ABV1HZ13</accession>
<keyword evidence="4" id="KW-0808">Transferase</keyword>
<evidence type="ECO:0000256" key="6">
    <source>
        <dbReference type="ARBA" id="ARBA00022777"/>
    </source>
</evidence>
<evidence type="ECO:0000256" key="4">
    <source>
        <dbReference type="ARBA" id="ARBA00022679"/>
    </source>
</evidence>
<keyword evidence="5" id="KW-0598">Phosphotransferase system</keyword>
<name>A0ABV1HZ13_9FIRM</name>
<proteinExistence type="predicted"/>
<dbReference type="SUPFAM" id="SSF52794">
    <property type="entry name" value="PTS system IIB component-like"/>
    <property type="match status" value="1"/>
</dbReference>
<evidence type="ECO:0000313" key="10">
    <source>
        <dbReference type="Proteomes" id="UP001470288"/>
    </source>
</evidence>
<dbReference type="RefSeq" id="WP_117498146.1">
    <property type="nucleotide sequence ID" value="NZ_JBBMFC010000006.1"/>
</dbReference>
<feature type="modified residue" description="Phosphocysteine; by EIIA" evidence="7">
    <location>
        <position position="7"/>
    </location>
</feature>
<organism evidence="9 10">
    <name type="scientific">Hominiventricola aquisgranensis</name>
    <dbReference type="NCBI Taxonomy" id="3133164"/>
    <lineage>
        <taxon>Bacteria</taxon>
        <taxon>Bacillati</taxon>
        <taxon>Bacillota</taxon>
        <taxon>Clostridia</taxon>
        <taxon>Lachnospirales</taxon>
        <taxon>Lachnospiraceae</taxon>
        <taxon>Hominiventricola</taxon>
    </lineage>
</organism>
<dbReference type="PANTHER" id="PTHR34581:SF2">
    <property type="entry name" value="PTS SYSTEM N,N'-DIACETYLCHITOBIOSE-SPECIFIC EIIB COMPONENT"/>
    <property type="match status" value="1"/>
</dbReference>
<dbReference type="InterPro" id="IPR051819">
    <property type="entry name" value="PTS_sugar-specific_EIIB"/>
</dbReference>
<protein>
    <recommendedName>
        <fullName evidence="8">PTS EIIB type-3 domain-containing protein</fullName>
    </recommendedName>
</protein>
<dbReference type="EMBL" id="JBBMFC010000006">
    <property type="protein sequence ID" value="MEQ2578169.1"/>
    <property type="molecule type" value="Genomic_DNA"/>
</dbReference>
<evidence type="ECO:0000259" key="8">
    <source>
        <dbReference type="PROSITE" id="PS51100"/>
    </source>
</evidence>
<gene>
    <name evidence="9" type="ORF">WMO62_04820</name>
</gene>
<dbReference type="InterPro" id="IPR013012">
    <property type="entry name" value="PTS_EIIB_3"/>
</dbReference>
<evidence type="ECO:0000256" key="2">
    <source>
        <dbReference type="ARBA" id="ARBA00022553"/>
    </source>
</evidence>
<reference evidence="9 10" key="1">
    <citation type="submission" date="2024-03" db="EMBL/GenBank/DDBJ databases">
        <title>Human intestinal bacterial collection.</title>
        <authorList>
            <person name="Pauvert C."/>
            <person name="Hitch T.C.A."/>
            <person name="Clavel T."/>
        </authorList>
    </citation>
    <scope>NUCLEOTIDE SEQUENCE [LARGE SCALE GENOMIC DNA]</scope>
    <source>
        <strain evidence="9 10">CLA-AA-H78B</strain>
    </source>
</reference>
<dbReference type="Pfam" id="PF02302">
    <property type="entry name" value="PTS_IIB"/>
    <property type="match status" value="1"/>
</dbReference>
<keyword evidence="10" id="KW-1185">Reference proteome</keyword>
<evidence type="ECO:0000256" key="1">
    <source>
        <dbReference type="ARBA" id="ARBA00022448"/>
    </source>
</evidence>
<keyword evidence="2" id="KW-0597">Phosphoprotein</keyword>
<dbReference type="InterPro" id="IPR036095">
    <property type="entry name" value="PTS_EIIB-like_sf"/>
</dbReference>
<feature type="domain" description="PTS EIIB type-3" evidence="8">
    <location>
        <begin position="1"/>
        <end position="104"/>
    </location>
</feature>
<dbReference type="Proteomes" id="UP001470288">
    <property type="component" value="Unassembled WGS sequence"/>
</dbReference>
<keyword evidence="3" id="KW-0762">Sugar transport</keyword>
<dbReference type="PROSITE" id="PS51100">
    <property type="entry name" value="PTS_EIIB_TYPE_3"/>
    <property type="match status" value="1"/>
</dbReference>
<dbReference type="PANTHER" id="PTHR34581">
    <property type="entry name" value="PTS SYSTEM N,N'-DIACETYLCHITOBIOSE-SPECIFIC EIIB COMPONENT"/>
    <property type="match status" value="1"/>
</dbReference>
<dbReference type="Gene3D" id="3.40.50.2300">
    <property type="match status" value="1"/>
</dbReference>
<dbReference type="InterPro" id="IPR003501">
    <property type="entry name" value="PTS_EIIB_2/3"/>
</dbReference>
<keyword evidence="1" id="KW-0813">Transport</keyword>